<name>A0A8S5TR82_9CAUD</name>
<dbReference type="EMBL" id="BK015907">
    <property type="protein sequence ID" value="DAF84688.1"/>
    <property type="molecule type" value="Genomic_DNA"/>
</dbReference>
<proteinExistence type="predicted"/>
<reference evidence="2" key="1">
    <citation type="journal article" date="2021" name="Proc. Natl. Acad. Sci. U.S.A.">
        <title>A Catalog of Tens of Thousands of Viruses from Human Metagenomes Reveals Hidden Associations with Chronic Diseases.</title>
        <authorList>
            <person name="Tisza M.J."/>
            <person name="Buck C.B."/>
        </authorList>
    </citation>
    <scope>NUCLEOTIDE SEQUENCE</scope>
    <source>
        <strain evidence="2">CtLEM34</strain>
    </source>
</reference>
<sequence>MKKGLRGLLRVLFCCLYMIEIAVIKRYTWFFGSSEG</sequence>
<feature type="transmembrane region" description="Helical" evidence="1">
    <location>
        <begin position="7"/>
        <end position="24"/>
    </location>
</feature>
<keyword evidence="1" id="KW-0472">Membrane</keyword>
<evidence type="ECO:0000256" key="1">
    <source>
        <dbReference type="SAM" id="Phobius"/>
    </source>
</evidence>
<protein>
    <submittedName>
        <fullName evidence="2">Uncharacterized protein</fullName>
    </submittedName>
</protein>
<evidence type="ECO:0000313" key="2">
    <source>
        <dbReference type="EMBL" id="DAF84688.1"/>
    </source>
</evidence>
<organism evidence="2">
    <name type="scientific">Myoviridae sp. ctLEM34</name>
    <dbReference type="NCBI Taxonomy" id="2825082"/>
    <lineage>
        <taxon>Viruses</taxon>
        <taxon>Duplodnaviria</taxon>
        <taxon>Heunggongvirae</taxon>
        <taxon>Uroviricota</taxon>
        <taxon>Caudoviricetes</taxon>
    </lineage>
</organism>
<keyword evidence="1" id="KW-1133">Transmembrane helix</keyword>
<keyword evidence="1" id="KW-0812">Transmembrane</keyword>
<accession>A0A8S5TR82</accession>